<evidence type="ECO:0000259" key="4">
    <source>
        <dbReference type="PROSITE" id="PS50043"/>
    </source>
</evidence>
<dbReference type="OrthoDB" id="5378762at2"/>
<organism evidence="5 6">
    <name type="scientific">Paractinoplanes brasiliensis</name>
    <dbReference type="NCBI Taxonomy" id="52695"/>
    <lineage>
        <taxon>Bacteria</taxon>
        <taxon>Bacillati</taxon>
        <taxon>Actinomycetota</taxon>
        <taxon>Actinomycetes</taxon>
        <taxon>Micromonosporales</taxon>
        <taxon>Micromonosporaceae</taxon>
        <taxon>Paractinoplanes</taxon>
    </lineage>
</organism>
<dbReference type="AlphaFoldDB" id="A0A4R6JQ66"/>
<dbReference type="CDD" id="cd06170">
    <property type="entry name" value="LuxR_C_like"/>
    <property type="match status" value="1"/>
</dbReference>
<dbReference type="GO" id="GO:0005524">
    <property type="term" value="F:ATP binding"/>
    <property type="evidence" value="ECO:0007669"/>
    <property type="project" value="UniProtKB-KW"/>
</dbReference>
<feature type="domain" description="HTH luxR-type" evidence="4">
    <location>
        <begin position="897"/>
        <end position="962"/>
    </location>
</feature>
<evidence type="ECO:0000313" key="6">
    <source>
        <dbReference type="Proteomes" id="UP000294901"/>
    </source>
</evidence>
<dbReference type="SUPFAM" id="SSF48452">
    <property type="entry name" value="TPR-like"/>
    <property type="match status" value="1"/>
</dbReference>
<dbReference type="InterPro" id="IPR000792">
    <property type="entry name" value="Tscrpt_reg_LuxR_C"/>
</dbReference>
<dbReference type="Gene3D" id="1.10.10.10">
    <property type="entry name" value="Winged helix-like DNA-binding domain superfamily/Winged helix DNA-binding domain"/>
    <property type="match status" value="1"/>
</dbReference>
<dbReference type="Pfam" id="PF00196">
    <property type="entry name" value="GerE"/>
    <property type="match status" value="1"/>
</dbReference>
<dbReference type="PANTHER" id="PTHR16305:SF28">
    <property type="entry name" value="GUANYLATE CYCLASE DOMAIN-CONTAINING PROTEIN"/>
    <property type="match status" value="1"/>
</dbReference>
<dbReference type="InterPro" id="IPR036388">
    <property type="entry name" value="WH-like_DNA-bd_sf"/>
</dbReference>
<dbReference type="Pfam" id="PF13191">
    <property type="entry name" value="AAA_16"/>
    <property type="match status" value="1"/>
</dbReference>
<sequence length="963" mass="103384">MRPHSTMLIGRDREVSVVERALAEARGGRGGAVFVTGEAGIGKSRLLSTMTEIAYAAGMRLMRGRASSVGPATPLRPLTEAALYLLRMERVEPAELGPYGPILGRMIPGWGEPPTGGGESLVVLAEATLRLTGLAGHNRGCLLSLDDLHDADSETLAVLEYLVDNVDMQPTLLMGGIREGDSVAYALARTAAQRGRCALIELGPLRRPALRRMAGACLGVDGRQLPETAMELLWAGSAGNPFMAEEMLKVMVDDELIVPDGGSWRLGEHAAAVTPELTRPLARRMAILGPQTLDVLSAAATFGPRFPLAVVQLATGLSDRVMLSLLQDDLAGHLVAPDEFTADWYTFRHALNRDAVLARLDRADQVRLAAAVADAVDTLFPDHPGEWCEVAARLRLDAGDRPAAGRLFTEAGRRALASGAAASAVSLLDRAAELLTDASDRADALEQLLLSLAEAGEVERALASINTLDQVRGLTPRRRARLHTQVAWAAAVAGRLDEAVHQAAVARGLLGPVPAPEDIAPIDVVEAHLALDITGADQFARAERLARHAATVAEAVPLPVVACQAWQLLGAIVRHRDPDEATRCLERAKVLAARHGLPIWEIHALVRLGNDDALRHADTTRLEQARDKAGRVGAVTAHYQSESSIALHTILRGDYPAARALIDQVLDATVRLKLLETTRYLLLLRAVCAGHEGDRAAMDTALAEFERQGGNLALHAPRAHGLAGAFCALLDEDRRLAHDELARAMSGVQGGPSVYYLSGRHGLHLLMRVLAGEAGWAEYDAMAVDPASALRWDRQFTHFAYAVLLGRSGRGAEAADAVSAALAAAEPFAMSRHLGLRLVAEAAIDDDWGDPPSWLRTAERYFHDRDVRPVAGACRSLLRRSGARVPQRRAGVDRIPAQLRSAGVTGREFEVLELLVGRMGNQEIADRLHLSPRTVERHVGNLLAKTGLPNRVALREFAAGVRE</sequence>
<keyword evidence="6" id="KW-1185">Reference proteome</keyword>
<comment type="caution">
    <text evidence="5">The sequence shown here is derived from an EMBL/GenBank/DDBJ whole genome shotgun (WGS) entry which is preliminary data.</text>
</comment>
<dbReference type="EMBL" id="SNWR01000001">
    <property type="protein sequence ID" value="TDO36755.1"/>
    <property type="molecule type" value="Genomic_DNA"/>
</dbReference>
<name>A0A4R6JQ66_9ACTN</name>
<dbReference type="GO" id="GO:0003677">
    <property type="term" value="F:DNA binding"/>
    <property type="evidence" value="ECO:0007669"/>
    <property type="project" value="InterPro"/>
</dbReference>
<reference evidence="5 6" key="1">
    <citation type="submission" date="2019-03" db="EMBL/GenBank/DDBJ databases">
        <title>Sequencing the genomes of 1000 actinobacteria strains.</title>
        <authorList>
            <person name="Klenk H.-P."/>
        </authorList>
    </citation>
    <scope>NUCLEOTIDE SEQUENCE [LARGE SCALE GENOMIC DNA]</scope>
    <source>
        <strain evidence="5 6">DSM 43805</strain>
    </source>
</reference>
<dbReference type="SMART" id="SM00421">
    <property type="entry name" value="HTH_LUXR"/>
    <property type="match status" value="1"/>
</dbReference>
<dbReference type="SUPFAM" id="SSF46894">
    <property type="entry name" value="C-terminal effector domain of the bipartite response regulators"/>
    <property type="match status" value="1"/>
</dbReference>
<feature type="coiled-coil region" evidence="3">
    <location>
        <begin position="428"/>
        <end position="455"/>
    </location>
</feature>
<dbReference type="GO" id="GO:0006355">
    <property type="term" value="P:regulation of DNA-templated transcription"/>
    <property type="evidence" value="ECO:0007669"/>
    <property type="project" value="InterPro"/>
</dbReference>
<keyword evidence="3" id="KW-0175">Coiled coil</keyword>
<dbReference type="InterPro" id="IPR027417">
    <property type="entry name" value="P-loop_NTPase"/>
</dbReference>
<dbReference type="InterPro" id="IPR016032">
    <property type="entry name" value="Sig_transdc_resp-reg_C-effctor"/>
</dbReference>
<dbReference type="InterPro" id="IPR041664">
    <property type="entry name" value="AAA_16"/>
</dbReference>
<dbReference type="Proteomes" id="UP000294901">
    <property type="component" value="Unassembled WGS sequence"/>
</dbReference>
<keyword evidence="2" id="KW-0067">ATP-binding</keyword>
<evidence type="ECO:0000256" key="2">
    <source>
        <dbReference type="ARBA" id="ARBA00022840"/>
    </source>
</evidence>
<evidence type="ECO:0000256" key="1">
    <source>
        <dbReference type="ARBA" id="ARBA00022741"/>
    </source>
</evidence>
<evidence type="ECO:0000256" key="3">
    <source>
        <dbReference type="SAM" id="Coils"/>
    </source>
</evidence>
<dbReference type="SUPFAM" id="SSF52540">
    <property type="entry name" value="P-loop containing nucleoside triphosphate hydrolases"/>
    <property type="match status" value="1"/>
</dbReference>
<protein>
    <submittedName>
        <fullName evidence="5">Regulatory LuxR family protein</fullName>
    </submittedName>
</protein>
<dbReference type="PROSITE" id="PS50043">
    <property type="entry name" value="HTH_LUXR_2"/>
    <property type="match status" value="1"/>
</dbReference>
<keyword evidence="1" id="KW-0547">Nucleotide-binding</keyword>
<dbReference type="InterPro" id="IPR011990">
    <property type="entry name" value="TPR-like_helical_dom_sf"/>
</dbReference>
<dbReference type="PRINTS" id="PR00038">
    <property type="entry name" value="HTHLUXR"/>
</dbReference>
<dbReference type="GO" id="GO:0004016">
    <property type="term" value="F:adenylate cyclase activity"/>
    <property type="evidence" value="ECO:0007669"/>
    <property type="project" value="TreeGrafter"/>
</dbReference>
<accession>A0A4R6JQ66</accession>
<dbReference type="GO" id="GO:0005737">
    <property type="term" value="C:cytoplasm"/>
    <property type="evidence" value="ECO:0007669"/>
    <property type="project" value="TreeGrafter"/>
</dbReference>
<gene>
    <name evidence="5" type="ORF">C8E87_0337</name>
</gene>
<proteinExistence type="predicted"/>
<dbReference type="PANTHER" id="PTHR16305">
    <property type="entry name" value="TESTICULAR SOLUBLE ADENYLYL CYCLASE"/>
    <property type="match status" value="1"/>
</dbReference>
<dbReference type="RefSeq" id="WP_133871466.1">
    <property type="nucleotide sequence ID" value="NZ_BOMD01000101.1"/>
</dbReference>
<evidence type="ECO:0000313" key="5">
    <source>
        <dbReference type="EMBL" id="TDO36755.1"/>
    </source>
</evidence>